<accession>A0A2I1I593</accession>
<dbReference type="AlphaFoldDB" id="A0A2I1I593"/>
<dbReference type="RefSeq" id="WP_101628231.1">
    <property type="nucleotide sequence ID" value="NZ_JBQOSN010000004.1"/>
</dbReference>
<reference evidence="2 3" key="1">
    <citation type="submission" date="2017-12" db="EMBL/GenBank/DDBJ databases">
        <title>Phylogenetic diversity of female urinary microbiome.</title>
        <authorList>
            <person name="Thomas-White K."/>
            <person name="Wolfe A.J."/>
        </authorList>
    </citation>
    <scope>NUCLEOTIDE SEQUENCE [LARGE SCALE GENOMIC DNA]</scope>
    <source>
        <strain evidence="2 3">UMB0250</strain>
    </source>
</reference>
<organism evidence="2 3">
    <name type="scientific">Schaalia turicensis</name>
    <dbReference type="NCBI Taxonomy" id="131111"/>
    <lineage>
        <taxon>Bacteria</taxon>
        <taxon>Bacillati</taxon>
        <taxon>Actinomycetota</taxon>
        <taxon>Actinomycetes</taxon>
        <taxon>Actinomycetales</taxon>
        <taxon>Actinomycetaceae</taxon>
        <taxon>Schaalia</taxon>
    </lineage>
</organism>
<feature type="compositionally biased region" description="Polar residues" evidence="1">
    <location>
        <begin position="27"/>
        <end position="40"/>
    </location>
</feature>
<evidence type="ECO:0000313" key="2">
    <source>
        <dbReference type="EMBL" id="PKY66253.1"/>
    </source>
</evidence>
<gene>
    <name evidence="2" type="ORF">CYJ25_05750</name>
</gene>
<dbReference type="EMBL" id="PKKJ01000005">
    <property type="protein sequence ID" value="PKY66253.1"/>
    <property type="molecule type" value="Genomic_DNA"/>
</dbReference>
<dbReference type="Proteomes" id="UP000234545">
    <property type="component" value="Unassembled WGS sequence"/>
</dbReference>
<name>A0A2I1I593_9ACTO</name>
<protein>
    <submittedName>
        <fullName evidence="2">Uncharacterized protein</fullName>
    </submittedName>
</protein>
<evidence type="ECO:0000256" key="1">
    <source>
        <dbReference type="SAM" id="MobiDB-lite"/>
    </source>
</evidence>
<sequence length="69" mass="7631">MNDLNYGSGASVTPPQNRSLGNDDARQATNSGQNAQSETVSIEELEREIVRLKERDVVLRTRLSGPEFL</sequence>
<feature type="compositionally biased region" description="Polar residues" evidence="1">
    <location>
        <begin position="8"/>
        <end position="20"/>
    </location>
</feature>
<feature type="region of interest" description="Disordered" evidence="1">
    <location>
        <begin position="1"/>
        <end position="41"/>
    </location>
</feature>
<evidence type="ECO:0000313" key="3">
    <source>
        <dbReference type="Proteomes" id="UP000234545"/>
    </source>
</evidence>
<proteinExistence type="predicted"/>
<comment type="caution">
    <text evidence="2">The sequence shown here is derived from an EMBL/GenBank/DDBJ whole genome shotgun (WGS) entry which is preliminary data.</text>
</comment>